<keyword evidence="4" id="KW-0496">Mitochondrion</keyword>
<evidence type="ECO:0000256" key="5">
    <source>
        <dbReference type="ARBA" id="ARBA00023274"/>
    </source>
</evidence>
<evidence type="ECO:0000256" key="7">
    <source>
        <dbReference type="SAM" id="MobiDB-lite"/>
    </source>
</evidence>
<keyword evidence="3" id="KW-0689">Ribosomal protein</keyword>
<sequence>MRRPVNPKRTSATTTERSPIVLYRQIHHQEFAFDDNHDYNEELGDSKLRTKCLFLGLGFWTLLRLAQCRIFSHTYNPEQQRLGNKVLRQRLRGPALAAYYPQRIGTLKELEEAYDALGLRFVDYPEGKRLGVIEKLQSRGKGNPKKRRTAAESRSAKRR</sequence>
<evidence type="ECO:0000256" key="1">
    <source>
        <dbReference type="ARBA" id="ARBA00004173"/>
    </source>
</evidence>
<evidence type="ECO:0000256" key="3">
    <source>
        <dbReference type="ARBA" id="ARBA00022980"/>
    </source>
</evidence>
<keyword evidence="5" id="KW-0687">Ribonucleoprotein</keyword>
<name>A0A2B7ZAY7_9EURO</name>
<dbReference type="Proteomes" id="UP000226031">
    <property type="component" value="Unassembled WGS sequence"/>
</dbReference>
<proteinExistence type="inferred from homology"/>
<feature type="region of interest" description="Disordered" evidence="7">
    <location>
        <begin position="135"/>
        <end position="159"/>
    </location>
</feature>
<dbReference type="STRING" id="73230.A0A2B7ZAY7"/>
<evidence type="ECO:0000256" key="6">
    <source>
        <dbReference type="ARBA" id="ARBA00035132"/>
    </source>
</evidence>
<feature type="compositionally biased region" description="Basic and acidic residues" evidence="7">
    <location>
        <begin position="149"/>
        <end position="159"/>
    </location>
</feature>
<dbReference type="VEuPathDB" id="FungiDB:EMCG_05740"/>
<dbReference type="PANTHER" id="PTHR13362:SF2">
    <property type="entry name" value="SMALL RIBOSOMAL SUBUNIT PROTEIN MS33"/>
    <property type="match status" value="1"/>
</dbReference>
<dbReference type="InterPro" id="IPR013219">
    <property type="entry name" value="Ribosomal_mS33"/>
</dbReference>
<comment type="caution">
    <text evidence="8">The sequence shown here is derived from an EMBL/GenBank/DDBJ whole genome shotgun (WGS) entry which is preliminary data.</text>
</comment>
<dbReference type="EMBL" id="PDND01000198">
    <property type="protein sequence ID" value="PGH29997.1"/>
    <property type="molecule type" value="Genomic_DNA"/>
</dbReference>
<evidence type="ECO:0000256" key="2">
    <source>
        <dbReference type="ARBA" id="ARBA00008970"/>
    </source>
</evidence>
<comment type="similarity">
    <text evidence="2">Belongs to the mitochondrion-specific ribosomal protein mS33 family.</text>
</comment>
<evidence type="ECO:0000313" key="8">
    <source>
        <dbReference type="EMBL" id="PGH29997.1"/>
    </source>
</evidence>
<dbReference type="GO" id="GO:0005739">
    <property type="term" value="C:mitochondrion"/>
    <property type="evidence" value="ECO:0007669"/>
    <property type="project" value="UniProtKB-SubCell"/>
</dbReference>
<accession>A0A2B7ZAY7</accession>
<comment type="subcellular location">
    <subcellularLocation>
        <location evidence="1">Mitochondrion</location>
    </subcellularLocation>
</comment>
<keyword evidence="9" id="KW-1185">Reference proteome</keyword>
<dbReference type="GO" id="GO:1990904">
    <property type="term" value="C:ribonucleoprotein complex"/>
    <property type="evidence" value="ECO:0007669"/>
    <property type="project" value="UniProtKB-KW"/>
</dbReference>
<dbReference type="AlphaFoldDB" id="A0A2B7ZAY7"/>
<dbReference type="Pfam" id="PF08293">
    <property type="entry name" value="MRP-S33"/>
    <property type="match status" value="1"/>
</dbReference>
<evidence type="ECO:0000256" key="4">
    <source>
        <dbReference type="ARBA" id="ARBA00023128"/>
    </source>
</evidence>
<gene>
    <name evidence="8" type="ORF">GX50_07244</name>
</gene>
<dbReference type="GO" id="GO:0005840">
    <property type="term" value="C:ribosome"/>
    <property type="evidence" value="ECO:0007669"/>
    <property type="project" value="UniProtKB-KW"/>
</dbReference>
<dbReference type="PANTHER" id="PTHR13362">
    <property type="entry name" value="MITOCHONDRIAL RIBOSOMAL PROTEIN S33"/>
    <property type="match status" value="1"/>
</dbReference>
<evidence type="ECO:0000313" key="9">
    <source>
        <dbReference type="Proteomes" id="UP000226031"/>
    </source>
</evidence>
<reference evidence="8 9" key="1">
    <citation type="submission" date="2017-10" db="EMBL/GenBank/DDBJ databases">
        <title>Comparative genomics in systemic dimorphic fungi from Ajellomycetaceae.</title>
        <authorList>
            <person name="Munoz J.F."/>
            <person name="Mcewen J.G."/>
            <person name="Clay O.K."/>
            <person name="Cuomo C.A."/>
        </authorList>
    </citation>
    <scope>NUCLEOTIDE SEQUENCE [LARGE SCALE GENOMIC DNA]</scope>
    <source>
        <strain evidence="8 9">UAMH4076</strain>
    </source>
</reference>
<protein>
    <recommendedName>
        <fullName evidence="6">Small ribosomal subunit protein mS33</fullName>
    </recommendedName>
</protein>
<organism evidence="8 9">
    <name type="scientific">[Emmonsia] crescens</name>
    <dbReference type="NCBI Taxonomy" id="73230"/>
    <lineage>
        <taxon>Eukaryota</taxon>
        <taxon>Fungi</taxon>
        <taxon>Dikarya</taxon>
        <taxon>Ascomycota</taxon>
        <taxon>Pezizomycotina</taxon>
        <taxon>Eurotiomycetes</taxon>
        <taxon>Eurotiomycetidae</taxon>
        <taxon>Onygenales</taxon>
        <taxon>Ajellomycetaceae</taxon>
        <taxon>Emergomyces</taxon>
    </lineage>
</organism>